<proteinExistence type="predicted"/>
<protein>
    <submittedName>
        <fullName evidence="1">Uncharacterized protein</fullName>
    </submittedName>
</protein>
<evidence type="ECO:0000313" key="1">
    <source>
        <dbReference type="EMBL" id="PYH73458.1"/>
    </source>
</evidence>
<dbReference type="GeneID" id="37217886"/>
<dbReference type="Proteomes" id="UP000248405">
    <property type="component" value="Unassembled WGS sequence"/>
</dbReference>
<reference evidence="1" key="1">
    <citation type="submission" date="2016-12" db="EMBL/GenBank/DDBJ databases">
        <title>The genomes of Aspergillus section Nigri reveals drivers in fungal speciation.</title>
        <authorList>
            <consortium name="DOE Joint Genome Institute"/>
            <person name="Vesth T.C."/>
            <person name="Nybo J."/>
            <person name="Theobald S."/>
            <person name="Brandl J."/>
            <person name="Frisvad J.C."/>
            <person name="Nielsen K.F."/>
            <person name="Lyhne E.K."/>
            <person name="Kogle M.E."/>
            <person name="Kuo A."/>
            <person name="Riley R."/>
            <person name="Clum A."/>
            <person name="Nolan M."/>
            <person name="Lipzen A."/>
            <person name="Salamov A."/>
            <person name="Henrissat B."/>
            <person name="Wiebenga A."/>
            <person name="De Vries R.P."/>
            <person name="Grigoriev I.V."/>
            <person name="Mortensen U.H."/>
            <person name="Andersen M.R."/>
            <person name="Baker S.E."/>
        </authorList>
    </citation>
    <scope>NUCLEOTIDE SEQUENCE [LARGE SCALE GENOMIC DNA]</scope>
    <source>
        <strain evidence="1">CBS 113365</strain>
    </source>
</reference>
<dbReference type="AlphaFoldDB" id="A0A319CDQ0"/>
<name>A0A319CDQ0_ASPVC</name>
<organism evidence="1 2">
    <name type="scientific">Aspergillus vadensis (strain CBS 113365 / IMI 142717 / IBT 24658)</name>
    <dbReference type="NCBI Taxonomy" id="1448311"/>
    <lineage>
        <taxon>Eukaryota</taxon>
        <taxon>Fungi</taxon>
        <taxon>Dikarya</taxon>
        <taxon>Ascomycota</taxon>
        <taxon>Pezizomycotina</taxon>
        <taxon>Eurotiomycetes</taxon>
        <taxon>Eurotiomycetidae</taxon>
        <taxon>Eurotiales</taxon>
        <taxon>Aspergillaceae</taxon>
        <taxon>Aspergillus</taxon>
        <taxon>Aspergillus subgen. Circumdati</taxon>
    </lineage>
</organism>
<keyword evidence="2" id="KW-1185">Reference proteome</keyword>
<dbReference type="RefSeq" id="XP_025567252.1">
    <property type="nucleotide sequence ID" value="XM_025713294.1"/>
</dbReference>
<gene>
    <name evidence="1" type="ORF">BO88DRAFT_97155</name>
</gene>
<dbReference type="EMBL" id="KZ821615">
    <property type="protein sequence ID" value="PYH73458.1"/>
    <property type="molecule type" value="Genomic_DNA"/>
</dbReference>
<accession>A0A319CDQ0</accession>
<sequence length="97" mass="11315">MEGGSFGCLFLCVSVERWAVRRLKEPFILWMVFALPVDRSQIKGWRWVFTLVLSSHLGELGWRTWLLTASYSYSLCRIDRRSLRLGNNHDLPTLLSV</sequence>
<evidence type="ECO:0000313" key="2">
    <source>
        <dbReference type="Proteomes" id="UP000248405"/>
    </source>
</evidence>